<sequence length="967" mass="97642">MLLAASSLTVIAARSADFQYYRFTPTHLRDDAAANSIQMSELGFMDAIGDLDLTGVTITNPGGRSPAAEPPASLIDGSIDSKWLDFNKAPVVIDFGTPTTVTGYFLATANDAPERDPLRWKLEGSADGMTWILLDEMTSDAAVPTERKTYTADFLLPVTPDSSATAWTGVVNASWNTTDANWLHDTATPWVNANFWSAVFPSGAPTAVTLTEPVSARALDFQAPGYTIAGDTLTLSGIPRIHTPEDATISSILAGTSGMRKTGGGTLTLTGDSAYSSFTSISSGTLKYAGAATKSTLGGLEVGIVDSTAVLDLSSSESISFSGSTGVGNGANATGVIRQRSGTTVFGDGGGINYLTIANGTDAFGALEISGGSISSAIDSGIRIGWNNAGTLVQTGGSLTANRWFAIGGPDATGVASFLGGTTTIASSWRLIAGDQTGAFGVINLGTMAGGDATLVGLRPNPEDGSILIGVGEATGYFNLNSGVAELSGSIYSGPGFSQLNANGGTVRAALEGVDLIKAGLLTVMQRGGMTVDTNGFNASLSADLVQPFGTGIYLTDGNLAVPSGGSGHVAAPLVGIESDSLLGHGAMAVANLTDGVVTSITLTAPGEDYEVGDTLTISFVGGGADTPAAEFEHVLTAADLDDSSQGDLVKTGAGTLTLSGTSDYIGATLVNEGTLAANGVLGTTSLEVAAGATLTGALDTEGPVTIHGAFAPGDGVGTATGTDGLTLHPGSTFAVEIADWTGVAGTGFDTASFDSLAIAATSGEKLTIEVDGTGIANFSESAASFVIASASSAPTGLTTDNWQVTASNFPGTGSWSLEVSGNDLVLSYEAGVGGYSTWVAEYPGLSDATPEGDPDMDGLVNLLEYVLDGDPTSGTQDHLPTGEIQGTDFVFSFVRRTDSKSDTTQVFEYGSDLVSWTGVPIPATSSGQVTIVPDAPAAGQETVTVTVPTSSAAGGKLFGRLTAARP</sequence>
<proteinExistence type="predicted"/>
<dbReference type="InterPro" id="IPR000421">
    <property type="entry name" value="FA58C"/>
</dbReference>
<dbReference type="InterPro" id="IPR013425">
    <property type="entry name" value="Autotrns_rpt"/>
</dbReference>
<dbReference type="NCBIfam" id="TIGR02601">
    <property type="entry name" value="autotrns_rpt"/>
    <property type="match status" value="2"/>
</dbReference>
<dbReference type="EMBL" id="BAABRI010000027">
    <property type="protein sequence ID" value="GAA5484517.1"/>
    <property type="molecule type" value="Genomic_DNA"/>
</dbReference>
<accession>A0ABP9UUU1</accession>
<evidence type="ECO:0000313" key="4">
    <source>
        <dbReference type="Proteomes" id="UP001476282"/>
    </source>
</evidence>
<keyword evidence="4" id="KW-1185">Reference proteome</keyword>
<dbReference type="SUPFAM" id="SSF51126">
    <property type="entry name" value="Pectin lyase-like"/>
    <property type="match status" value="1"/>
</dbReference>
<dbReference type="InterPro" id="IPR008979">
    <property type="entry name" value="Galactose-bd-like_sf"/>
</dbReference>
<organism evidence="3 4">
    <name type="scientific">Haloferula sargassicola</name>
    <dbReference type="NCBI Taxonomy" id="490096"/>
    <lineage>
        <taxon>Bacteria</taxon>
        <taxon>Pseudomonadati</taxon>
        <taxon>Verrucomicrobiota</taxon>
        <taxon>Verrucomicrobiia</taxon>
        <taxon>Verrucomicrobiales</taxon>
        <taxon>Verrucomicrobiaceae</taxon>
        <taxon>Haloferula</taxon>
    </lineage>
</organism>
<feature type="domain" description="F5/8 type C" evidence="2">
    <location>
        <begin position="36"/>
        <end position="131"/>
    </location>
</feature>
<dbReference type="Pfam" id="PF12951">
    <property type="entry name" value="PATR"/>
    <property type="match status" value="2"/>
</dbReference>
<protein>
    <recommendedName>
        <fullName evidence="2">F5/8 type C domain-containing protein</fullName>
    </recommendedName>
</protein>
<dbReference type="Gene3D" id="2.60.120.260">
    <property type="entry name" value="Galactose-binding domain-like"/>
    <property type="match status" value="1"/>
</dbReference>
<name>A0ABP9UUU1_9BACT</name>
<dbReference type="SUPFAM" id="SSF49785">
    <property type="entry name" value="Galactose-binding domain-like"/>
    <property type="match status" value="1"/>
</dbReference>
<evidence type="ECO:0000256" key="1">
    <source>
        <dbReference type="ARBA" id="ARBA00022729"/>
    </source>
</evidence>
<dbReference type="PROSITE" id="PS50022">
    <property type="entry name" value="FA58C_3"/>
    <property type="match status" value="1"/>
</dbReference>
<evidence type="ECO:0000313" key="3">
    <source>
        <dbReference type="EMBL" id="GAA5484517.1"/>
    </source>
</evidence>
<dbReference type="InterPro" id="IPR011050">
    <property type="entry name" value="Pectin_lyase_fold/virulence"/>
</dbReference>
<dbReference type="Proteomes" id="UP001476282">
    <property type="component" value="Unassembled WGS sequence"/>
</dbReference>
<keyword evidence="1" id="KW-0732">Signal</keyword>
<comment type="caution">
    <text evidence="3">The sequence shown here is derived from an EMBL/GenBank/DDBJ whole genome shotgun (WGS) entry which is preliminary data.</text>
</comment>
<gene>
    <name evidence="3" type="ORF">Hsar01_03761</name>
</gene>
<reference evidence="3 4" key="1">
    <citation type="submission" date="2024-02" db="EMBL/GenBank/DDBJ databases">
        <title>Haloferula sargassicola NBRC 104335.</title>
        <authorList>
            <person name="Ichikawa N."/>
            <person name="Katano-Makiyama Y."/>
            <person name="Hidaka K."/>
        </authorList>
    </citation>
    <scope>NUCLEOTIDE SEQUENCE [LARGE SCALE GENOMIC DNA]</scope>
    <source>
        <strain evidence="3 4">NBRC 104335</strain>
    </source>
</reference>
<evidence type="ECO:0000259" key="2">
    <source>
        <dbReference type="PROSITE" id="PS50022"/>
    </source>
</evidence>